<keyword evidence="2" id="KW-1185">Reference proteome</keyword>
<accession>A0A395LGE3</accession>
<proteinExistence type="predicted"/>
<reference evidence="1 2" key="1">
    <citation type="submission" date="2018-07" db="EMBL/GenBank/DDBJ databases">
        <title>Erythrobacter nanhaiensis sp. nov., a novel member of the genus Erythrobacter isolated from the South China Sea.</title>
        <authorList>
            <person name="Chen X."/>
            <person name="Liu J."/>
        </authorList>
    </citation>
    <scope>NUCLEOTIDE SEQUENCE [LARGE SCALE GENOMIC DNA]</scope>
    <source>
        <strain evidence="1 2">S-5</strain>
    </source>
</reference>
<dbReference type="Proteomes" id="UP000254101">
    <property type="component" value="Unassembled WGS sequence"/>
</dbReference>
<protein>
    <submittedName>
        <fullName evidence="1">Uncharacterized protein</fullName>
    </submittedName>
</protein>
<gene>
    <name evidence="1" type="ORF">DL238_14840</name>
</gene>
<name>A0A395LGE3_9SPHN</name>
<dbReference type="EMBL" id="QRBB01000002">
    <property type="protein sequence ID" value="RDS75946.1"/>
    <property type="molecule type" value="Genomic_DNA"/>
</dbReference>
<evidence type="ECO:0000313" key="1">
    <source>
        <dbReference type="EMBL" id="RDS75946.1"/>
    </source>
</evidence>
<sequence>MVRYRLDSVNAFGRKGYWLQITCRNCGYTAERDPTPLLIDLIARKLSFSIEKVEARARCTKCGHRGATIGACEPPA</sequence>
<dbReference type="AlphaFoldDB" id="A0A395LGE3"/>
<evidence type="ECO:0000313" key="2">
    <source>
        <dbReference type="Proteomes" id="UP000254101"/>
    </source>
</evidence>
<organism evidence="1 2">
    <name type="scientific">Alteriqipengyuania lutimaris</name>
    <dbReference type="NCBI Taxonomy" id="1538146"/>
    <lineage>
        <taxon>Bacteria</taxon>
        <taxon>Pseudomonadati</taxon>
        <taxon>Pseudomonadota</taxon>
        <taxon>Alphaproteobacteria</taxon>
        <taxon>Sphingomonadales</taxon>
        <taxon>Erythrobacteraceae</taxon>
        <taxon>Alteriqipengyuania</taxon>
    </lineage>
</organism>
<comment type="caution">
    <text evidence="1">The sequence shown here is derived from an EMBL/GenBank/DDBJ whole genome shotgun (WGS) entry which is preliminary data.</text>
</comment>